<dbReference type="Pfam" id="PF00672">
    <property type="entry name" value="HAMP"/>
    <property type="match status" value="1"/>
</dbReference>
<keyword evidence="6" id="KW-0418">Kinase</keyword>
<name>A0A9X4QTP5_9BACL</name>
<dbReference type="PANTHER" id="PTHR34220">
    <property type="entry name" value="SENSOR HISTIDINE KINASE YPDA"/>
    <property type="match status" value="1"/>
</dbReference>
<comment type="subcellular location">
    <subcellularLocation>
        <location evidence="1">Cell membrane</location>
    </subcellularLocation>
</comment>
<evidence type="ECO:0000256" key="2">
    <source>
        <dbReference type="ARBA" id="ARBA00022475"/>
    </source>
</evidence>
<dbReference type="EMBL" id="JAPDIA010000003">
    <property type="protein sequence ID" value="MDG0810644.1"/>
    <property type="molecule type" value="Genomic_DNA"/>
</dbReference>
<dbReference type="GO" id="GO:0005886">
    <property type="term" value="C:plasma membrane"/>
    <property type="evidence" value="ECO:0007669"/>
    <property type="project" value="UniProtKB-SubCell"/>
</dbReference>
<sequence>MLYQNIRRPIKALIRGVQQLKKGNYAARIPVKGDNEFTFLFHKFNDMAQEIDLLVGKVYAEQLRSREATLKQLQSQINPHFLYNCLAFMKSMAVLEEKEAIIAMSVSLSKYYRYTTRNEQQLVSVREEMALVENYLRIQGLQMKRLSVSIELPDALLDKQIPRLLIQPVVENAIVHGIEPCETAGRIVIRGELGGRGEHDCRRGRRNWADGGSAKRAVPQDQPAAHGRDRLRLVERASAARLPVRRPVGLAVRSLRGRRADDHSALA</sequence>
<dbReference type="RefSeq" id="WP_277533221.1">
    <property type="nucleotide sequence ID" value="NZ_JAPDIA010000003.1"/>
</dbReference>
<keyword evidence="2" id="KW-1003">Cell membrane</keyword>
<feature type="region of interest" description="Disordered" evidence="4">
    <location>
        <begin position="206"/>
        <end position="227"/>
    </location>
</feature>
<dbReference type="SMART" id="SM00304">
    <property type="entry name" value="HAMP"/>
    <property type="match status" value="1"/>
</dbReference>
<feature type="domain" description="HAMP" evidence="5">
    <location>
        <begin position="4"/>
        <end position="56"/>
    </location>
</feature>
<evidence type="ECO:0000256" key="3">
    <source>
        <dbReference type="ARBA" id="ARBA00023136"/>
    </source>
</evidence>
<proteinExistence type="predicted"/>
<dbReference type="InterPro" id="IPR010559">
    <property type="entry name" value="Sig_transdc_His_kin_internal"/>
</dbReference>
<evidence type="ECO:0000259" key="5">
    <source>
        <dbReference type="PROSITE" id="PS50885"/>
    </source>
</evidence>
<dbReference type="AlphaFoldDB" id="A0A9X4QTP5"/>
<dbReference type="InterPro" id="IPR003660">
    <property type="entry name" value="HAMP_dom"/>
</dbReference>
<protein>
    <submittedName>
        <fullName evidence="6">Histidine kinase</fullName>
    </submittedName>
</protein>
<keyword evidence="7" id="KW-1185">Reference proteome</keyword>
<comment type="caution">
    <text evidence="6">The sequence shown here is derived from an EMBL/GenBank/DDBJ whole genome shotgun (WGS) entry which is preliminary data.</text>
</comment>
<evidence type="ECO:0000256" key="4">
    <source>
        <dbReference type="SAM" id="MobiDB-lite"/>
    </source>
</evidence>
<dbReference type="InterPro" id="IPR050640">
    <property type="entry name" value="Bact_2-comp_sensor_kinase"/>
</dbReference>
<dbReference type="SUPFAM" id="SSF158472">
    <property type="entry name" value="HAMP domain-like"/>
    <property type="match status" value="1"/>
</dbReference>
<dbReference type="PANTHER" id="PTHR34220:SF7">
    <property type="entry name" value="SENSOR HISTIDINE KINASE YPDA"/>
    <property type="match status" value="1"/>
</dbReference>
<evidence type="ECO:0000313" key="7">
    <source>
        <dbReference type="Proteomes" id="UP001153404"/>
    </source>
</evidence>
<keyword evidence="3" id="KW-0472">Membrane</keyword>
<reference evidence="6" key="1">
    <citation type="submission" date="2022-10" db="EMBL/GenBank/DDBJ databases">
        <title>Comparative genomic analysis of Cohnella hashimotonis sp. nov., isolated from the International Space Station.</title>
        <authorList>
            <person name="Simpson A."/>
            <person name="Venkateswaran K."/>
        </authorList>
    </citation>
    <scope>NUCLEOTIDE SEQUENCE</scope>
    <source>
        <strain evidence="6">DSM 28161</strain>
    </source>
</reference>
<dbReference type="GO" id="GO:0000155">
    <property type="term" value="F:phosphorelay sensor kinase activity"/>
    <property type="evidence" value="ECO:0007669"/>
    <property type="project" value="InterPro"/>
</dbReference>
<accession>A0A9X4QTP5</accession>
<gene>
    <name evidence="6" type="ORF">OMP40_15655</name>
</gene>
<evidence type="ECO:0000313" key="6">
    <source>
        <dbReference type="EMBL" id="MDG0810644.1"/>
    </source>
</evidence>
<evidence type="ECO:0000256" key="1">
    <source>
        <dbReference type="ARBA" id="ARBA00004236"/>
    </source>
</evidence>
<dbReference type="PROSITE" id="PS50885">
    <property type="entry name" value="HAMP"/>
    <property type="match status" value="1"/>
</dbReference>
<keyword evidence="6" id="KW-0808">Transferase</keyword>
<dbReference type="CDD" id="cd06225">
    <property type="entry name" value="HAMP"/>
    <property type="match status" value="1"/>
</dbReference>
<dbReference type="Proteomes" id="UP001153404">
    <property type="component" value="Unassembled WGS sequence"/>
</dbReference>
<dbReference type="Gene3D" id="6.10.340.10">
    <property type="match status" value="1"/>
</dbReference>
<dbReference type="Pfam" id="PF06580">
    <property type="entry name" value="His_kinase"/>
    <property type="match status" value="1"/>
</dbReference>
<organism evidence="6 7">
    <name type="scientific">Cohnella rhizosphaerae</name>
    <dbReference type="NCBI Taxonomy" id="1457232"/>
    <lineage>
        <taxon>Bacteria</taxon>
        <taxon>Bacillati</taxon>
        <taxon>Bacillota</taxon>
        <taxon>Bacilli</taxon>
        <taxon>Bacillales</taxon>
        <taxon>Paenibacillaceae</taxon>
        <taxon>Cohnella</taxon>
    </lineage>
</organism>